<evidence type="ECO:0000313" key="2">
    <source>
        <dbReference type="EMBL" id="KAK2643735.1"/>
    </source>
</evidence>
<proteinExistence type="predicted"/>
<keyword evidence="1" id="KW-0812">Transmembrane</keyword>
<dbReference type="Proteomes" id="UP001280121">
    <property type="component" value="Unassembled WGS sequence"/>
</dbReference>
<keyword evidence="1" id="KW-0472">Membrane</keyword>
<keyword evidence="3" id="KW-1185">Reference proteome</keyword>
<comment type="caution">
    <text evidence="2">The sequence shown here is derived from an EMBL/GenBank/DDBJ whole genome shotgun (WGS) entry which is preliminary data.</text>
</comment>
<dbReference type="AlphaFoldDB" id="A0AAD9TXT7"/>
<dbReference type="EMBL" id="JANJYI010000006">
    <property type="protein sequence ID" value="KAK2643735.1"/>
    <property type="molecule type" value="Genomic_DNA"/>
</dbReference>
<organism evidence="2 3">
    <name type="scientific">Dipteronia dyeriana</name>
    <dbReference type="NCBI Taxonomy" id="168575"/>
    <lineage>
        <taxon>Eukaryota</taxon>
        <taxon>Viridiplantae</taxon>
        <taxon>Streptophyta</taxon>
        <taxon>Embryophyta</taxon>
        <taxon>Tracheophyta</taxon>
        <taxon>Spermatophyta</taxon>
        <taxon>Magnoliopsida</taxon>
        <taxon>eudicotyledons</taxon>
        <taxon>Gunneridae</taxon>
        <taxon>Pentapetalae</taxon>
        <taxon>rosids</taxon>
        <taxon>malvids</taxon>
        <taxon>Sapindales</taxon>
        <taxon>Sapindaceae</taxon>
        <taxon>Hippocastanoideae</taxon>
        <taxon>Acereae</taxon>
        <taxon>Dipteronia</taxon>
    </lineage>
</organism>
<evidence type="ECO:0000313" key="3">
    <source>
        <dbReference type="Proteomes" id="UP001280121"/>
    </source>
</evidence>
<sequence length="99" mass="12033">MVSLSLTFYFLLLSHLFLVSSHFNQRVRIRRTRNLKNEEILLRYGPLLVCPDVHQFRCRMRTRMGVTDVSMTWKSRGRVRRVYRWWVLVMGPIKHYPPL</sequence>
<protein>
    <submittedName>
        <fullName evidence="2">Uncharacterized protein</fullName>
    </submittedName>
</protein>
<reference evidence="2" key="1">
    <citation type="journal article" date="2023" name="Plant J.">
        <title>Genome sequences and population genomics provide insights into the demographic history, inbreeding, and mutation load of two 'living fossil' tree species of Dipteronia.</title>
        <authorList>
            <person name="Feng Y."/>
            <person name="Comes H.P."/>
            <person name="Chen J."/>
            <person name="Zhu S."/>
            <person name="Lu R."/>
            <person name="Zhang X."/>
            <person name="Li P."/>
            <person name="Qiu J."/>
            <person name="Olsen K.M."/>
            <person name="Qiu Y."/>
        </authorList>
    </citation>
    <scope>NUCLEOTIDE SEQUENCE</scope>
    <source>
        <strain evidence="2">KIB01</strain>
    </source>
</reference>
<keyword evidence="1" id="KW-1133">Transmembrane helix</keyword>
<evidence type="ECO:0000256" key="1">
    <source>
        <dbReference type="SAM" id="Phobius"/>
    </source>
</evidence>
<name>A0AAD9TXT7_9ROSI</name>
<gene>
    <name evidence="2" type="ORF">Ddye_018930</name>
</gene>
<feature type="transmembrane region" description="Helical" evidence="1">
    <location>
        <begin position="6"/>
        <end position="23"/>
    </location>
</feature>
<accession>A0AAD9TXT7</accession>